<dbReference type="AlphaFoldDB" id="A0AAD9K7K9"/>
<feature type="compositionally biased region" description="Polar residues" evidence="1">
    <location>
        <begin position="27"/>
        <end position="37"/>
    </location>
</feature>
<gene>
    <name evidence="2" type="ORF">NP493_1337g00001</name>
</gene>
<evidence type="ECO:0000256" key="1">
    <source>
        <dbReference type="SAM" id="MobiDB-lite"/>
    </source>
</evidence>
<evidence type="ECO:0000313" key="3">
    <source>
        <dbReference type="Proteomes" id="UP001209878"/>
    </source>
</evidence>
<feature type="region of interest" description="Disordered" evidence="1">
    <location>
        <begin position="79"/>
        <end position="98"/>
    </location>
</feature>
<comment type="caution">
    <text evidence="2">The sequence shown here is derived from an EMBL/GenBank/DDBJ whole genome shotgun (WGS) entry which is preliminary data.</text>
</comment>
<dbReference type="Proteomes" id="UP001209878">
    <property type="component" value="Unassembled WGS sequence"/>
</dbReference>
<dbReference type="EMBL" id="JAODUO010001341">
    <property type="protein sequence ID" value="KAK2165996.1"/>
    <property type="molecule type" value="Genomic_DNA"/>
</dbReference>
<reference evidence="2" key="1">
    <citation type="journal article" date="2023" name="Mol. Biol. Evol.">
        <title>Third-Generation Sequencing Reveals the Adaptive Role of the Epigenome in Three Deep-Sea Polychaetes.</title>
        <authorList>
            <person name="Perez M."/>
            <person name="Aroh O."/>
            <person name="Sun Y."/>
            <person name="Lan Y."/>
            <person name="Juniper S.K."/>
            <person name="Young C.R."/>
            <person name="Angers B."/>
            <person name="Qian P.Y."/>
        </authorList>
    </citation>
    <scope>NUCLEOTIDE SEQUENCE</scope>
    <source>
        <strain evidence="2">R07B-5</strain>
    </source>
</reference>
<organism evidence="2 3">
    <name type="scientific">Ridgeia piscesae</name>
    <name type="common">Tubeworm</name>
    <dbReference type="NCBI Taxonomy" id="27915"/>
    <lineage>
        <taxon>Eukaryota</taxon>
        <taxon>Metazoa</taxon>
        <taxon>Spiralia</taxon>
        <taxon>Lophotrochozoa</taxon>
        <taxon>Annelida</taxon>
        <taxon>Polychaeta</taxon>
        <taxon>Sedentaria</taxon>
        <taxon>Canalipalpata</taxon>
        <taxon>Sabellida</taxon>
        <taxon>Siboglinidae</taxon>
        <taxon>Ridgeia</taxon>
    </lineage>
</organism>
<feature type="region of interest" description="Disordered" evidence="1">
    <location>
        <begin position="14"/>
        <end position="37"/>
    </location>
</feature>
<evidence type="ECO:0000313" key="2">
    <source>
        <dbReference type="EMBL" id="KAK2165996.1"/>
    </source>
</evidence>
<keyword evidence="3" id="KW-1185">Reference proteome</keyword>
<protein>
    <submittedName>
        <fullName evidence="2">Uncharacterized protein</fullName>
    </submittedName>
</protein>
<accession>A0AAD9K7K9</accession>
<sequence>MIWKRWEMSAGLAGRRERPDTKRMNRMRSSLSNDSSTCQNHWMSWFDSSTSRYLTTFLRTSTDTSGIPQTICSRLDAVRRERRGTGTMRDIPSLMAAT</sequence>
<name>A0AAD9K7K9_RIDPI</name>
<proteinExistence type="predicted"/>
<feature type="compositionally biased region" description="Basic and acidic residues" evidence="1">
    <location>
        <begin position="14"/>
        <end position="23"/>
    </location>
</feature>